<organism evidence="7 8">
    <name type="scientific">Enterocloster bolteae</name>
    <dbReference type="NCBI Taxonomy" id="208479"/>
    <lineage>
        <taxon>Bacteria</taxon>
        <taxon>Bacillati</taxon>
        <taxon>Bacillota</taxon>
        <taxon>Clostridia</taxon>
        <taxon>Lachnospirales</taxon>
        <taxon>Lachnospiraceae</taxon>
        <taxon>Enterocloster</taxon>
    </lineage>
</organism>
<dbReference type="InterPro" id="IPR015424">
    <property type="entry name" value="PyrdxlP-dep_Trfase"/>
</dbReference>
<evidence type="ECO:0000256" key="3">
    <source>
        <dbReference type="ARBA" id="ARBA00022898"/>
    </source>
</evidence>
<dbReference type="InterPro" id="IPR015422">
    <property type="entry name" value="PyrdxlP-dep_Trfase_small"/>
</dbReference>
<name>A0A412ZEK3_9FIRM</name>
<dbReference type="Gene3D" id="3.40.640.10">
    <property type="entry name" value="Type I PLP-dependent aspartate aminotransferase-like (Major domain)"/>
    <property type="match status" value="1"/>
</dbReference>
<dbReference type="Proteomes" id="UP000284543">
    <property type="component" value="Unassembled WGS sequence"/>
</dbReference>
<evidence type="ECO:0000313" key="8">
    <source>
        <dbReference type="Proteomes" id="UP000284543"/>
    </source>
</evidence>
<dbReference type="NCBIfam" id="TIGR04350">
    <property type="entry name" value="C_S_lyase_PatB"/>
    <property type="match status" value="1"/>
</dbReference>
<dbReference type="Pfam" id="PF00155">
    <property type="entry name" value="Aminotran_1_2"/>
    <property type="match status" value="1"/>
</dbReference>
<accession>A0A412ZEK3</accession>
<comment type="similarity">
    <text evidence="5">Belongs to the class-II pyridoxal-phosphate-dependent aminotransferase family. MalY/PatB cystathionine beta-lyase subfamily.</text>
</comment>
<evidence type="ECO:0000259" key="6">
    <source>
        <dbReference type="Pfam" id="PF00155"/>
    </source>
</evidence>
<dbReference type="InterPro" id="IPR015421">
    <property type="entry name" value="PyrdxlP-dep_Trfase_major"/>
</dbReference>
<feature type="domain" description="Aminotransferase class I/classII large" evidence="6">
    <location>
        <begin position="34"/>
        <end position="380"/>
    </location>
</feature>
<sequence length="385" mass="44660">MEVRYVTDRHDTLCAKYRQEYRDNPDYLYCGVADMDLAPPDPVLEAMKRRLDHGVFGYTELPDGYEKLVSDWMRERYHCEVKQEWVLFSPRINMALNMAVDTFTEPGDSIIVNTPAYPALTGAVEKWGRNLKESPLILKNGRFTIDFDGLERLADQKTRAYILCNPHNPTGRVWTDEELSGVIAFCKRHNLLLLSDDIHGDFVWPGHVYKPLLTMYHNPEQEKVIVFNSLTKTLNIPGLIFSSVILPNPEMRRALEETIDRWGLHNPNVFAADILKPAYRECGEWVDRMRAQVYENIKTAQEFINRELPWLDAYVPDGTYLMWIGYGRTGLSEEDMRRLLEEKGHLIPLMGTHFKEAGRGWFRLNMGTSGEQVNKILERLALCWT</sequence>
<dbReference type="CDD" id="cd00609">
    <property type="entry name" value="AAT_like"/>
    <property type="match status" value="1"/>
</dbReference>
<evidence type="ECO:0000256" key="2">
    <source>
        <dbReference type="ARBA" id="ARBA00012224"/>
    </source>
</evidence>
<dbReference type="EC" id="4.4.1.13" evidence="2"/>
<comment type="caution">
    <text evidence="7">The sequence shown here is derived from an EMBL/GenBank/DDBJ whole genome shotgun (WGS) entry which is preliminary data.</text>
</comment>
<keyword evidence="3" id="KW-0663">Pyridoxal phosphate</keyword>
<gene>
    <name evidence="7" type="ORF">DWW02_02745</name>
</gene>
<dbReference type="SUPFAM" id="SSF53383">
    <property type="entry name" value="PLP-dependent transferases"/>
    <property type="match status" value="1"/>
</dbReference>
<dbReference type="GO" id="GO:0030170">
    <property type="term" value="F:pyridoxal phosphate binding"/>
    <property type="evidence" value="ECO:0007669"/>
    <property type="project" value="InterPro"/>
</dbReference>
<evidence type="ECO:0000313" key="7">
    <source>
        <dbReference type="EMBL" id="RGV78668.1"/>
    </source>
</evidence>
<dbReference type="InterPro" id="IPR027619">
    <property type="entry name" value="C-S_lyase_PatB-like"/>
</dbReference>
<protein>
    <recommendedName>
        <fullName evidence="2">cysteine-S-conjugate beta-lyase</fullName>
        <ecNumber evidence="2">4.4.1.13</ecNumber>
    </recommendedName>
</protein>
<dbReference type="InterPro" id="IPR051798">
    <property type="entry name" value="Class-II_PLP-Dep_Aminotrans"/>
</dbReference>
<dbReference type="EMBL" id="QRZM01000001">
    <property type="protein sequence ID" value="RGV78668.1"/>
    <property type="molecule type" value="Genomic_DNA"/>
</dbReference>
<dbReference type="GO" id="GO:0047804">
    <property type="term" value="F:cysteine-S-conjugate beta-lyase activity"/>
    <property type="evidence" value="ECO:0007669"/>
    <property type="project" value="UniProtKB-EC"/>
</dbReference>
<dbReference type="RefSeq" id="WP_118017405.1">
    <property type="nucleotide sequence ID" value="NZ_CAUHGS010000001.1"/>
</dbReference>
<evidence type="ECO:0000256" key="1">
    <source>
        <dbReference type="ARBA" id="ARBA00001933"/>
    </source>
</evidence>
<dbReference type="PANTHER" id="PTHR43525">
    <property type="entry name" value="PROTEIN MALY"/>
    <property type="match status" value="1"/>
</dbReference>
<evidence type="ECO:0000256" key="5">
    <source>
        <dbReference type="ARBA" id="ARBA00037974"/>
    </source>
</evidence>
<comment type="cofactor">
    <cofactor evidence="1">
        <name>pyridoxal 5'-phosphate</name>
        <dbReference type="ChEBI" id="CHEBI:597326"/>
    </cofactor>
</comment>
<dbReference type="PANTHER" id="PTHR43525:SF1">
    <property type="entry name" value="PROTEIN MALY"/>
    <property type="match status" value="1"/>
</dbReference>
<keyword evidence="4 7" id="KW-0456">Lyase</keyword>
<dbReference type="AlphaFoldDB" id="A0A412ZEK3"/>
<proteinExistence type="inferred from homology"/>
<evidence type="ECO:0000256" key="4">
    <source>
        <dbReference type="ARBA" id="ARBA00023239"/>
    </source>
</evidence>
<dbReference type="InterPro" id="IPR004839">
    <property type="entry name" value="Aminotransferase_I/II_large"/>
</dbReference>
<reference evidence="7 8" key="1">
    <citation type="submission" date="2018-08" db="EMBL/GenBank/DDBJ databases">
        <title>A genome reference for cultivated species of the human gut microbiota.</title>
        <authorList>
            <person name="Zou Y."/>
            <person name="Xue W."/>
            <person name="Luo G."/>
        </authorList>
    </citation>
    <scope>NUCLEOTIDE SEQUENCE [LARGE SCALE GENOMIC DNA]</scope>
    <source>
        <strain evidence="7 8">AF14-18</strain>
    </source>
</reference>
<dbReference type="Gene3D" id="3.90.1150.10">
    <property type="entry name" value="Aspartate Aminotransferase, domain 1"/>
    <property type="match status" value="1"/>
</dbReference>